<protein>
    <submittedName>
        <fullName evidence="1">Uncharacterized protein</fullName>
    </submittedName>
</protein>
<sequence length="93" mass="10450">MASPGVNVLRWSALAFGVFYGFSHQRTIKASQRAAHDQHEYEEKLKIINQAKAEYQKKHGPPASTQRGGVVTDPTDPNFDLEKLLLQVNEQKS</sequence>
<organism evidence="1 2">
    <name type="scientific">Trichothecium roseum</name>
    <dbReference type="NCBI Taxonomy" id="47278"/>
    <lineage>
        <taxon>Eukaryota</taxon>
        <taxon>Fungi</taxon>
        <taxon>Dikarya</taxon>
        <taxon>Ascomycota</taxon>
        <taxon>Pezizomycotina</taxon>
        <taxon>Sordariomycetes</taxon>
        <taxon>Hypocreomycetidae</taxon>
        <taxon>Hypocreales</taxon>
        <taxon>Hypocreales incertae sedis</taxon>
        <taxon>Trichothecium</taxon>
    </lineage>
</organism>
<evidence type="ECO:0000313" key="1">
    <source>
        <dbReference type="EMBL" id="KAI9904638.1"/>
    </source>
</evidence>
<evidence type="ECO:0000313" key="2">
    <source>
        <dbReference type="Proteomes" id="UP001163324"/>
    </source>
</evidence>
<comment type="caution">
    <text evidence="1">The sequence shown here is derived from an EMBL/GenBank/DDBJ whole genome shotgun (WGS) entry which is preliminary data.</text>
</comment>
<name>A0ACC0VFU8_9HYPO</name>
<reference evidence="1" key="1">
    <citation type="submission" date="2022-10" db="EMBL/GenBank/DDBJ databases">
        <title>Complete Genome of Trichothecium roseum strain YXFP-22015, a Plant Pathogen Isolated from Citrus.</title>
        <authorList>
            <person name="Wang Y."/>
            <person name="Zhu L."/>
        </authorList>
    </citation>
    <scope>NUCLEOTIDE SEQUENCE</scope>
    <source>
        <strain evidence="1">YXFP-22015</strain>
    </source>
</reference>
<proteinExistence type="predicted"/>
<gene>
    <name evidence="1" type="ORF">N3K66_001167</name>
</gene>
<accession>A0ACC0VFU8</accession>
<keyword evidence="2" id="KW-1185">Reference proteome</keyword>
<dbReference type="Proteomes" id="UP001163324">
    <property type="component" value="Chromosome 1"/>
</dbReference>
<dbReference type="EMBL" id="CM047940">
    <property type="protein sequence ID" value="KAI9904638.1"/>
    <property type="molecule type" value="Genomic_DNA"/>
</dbReference>